<accession>A0ABZ3D7D6</accession>
<dbReference type="InterPro" id="IPR013216">
    <property type="entry name" value="Methyltransf_11"/>
</dbReference>
<dbReference type="RefSeq" id="WP_342629094.1">
    <property type="nucleotide sequence ID" value="NZ_CP152276.1"/>
</dbReference>
<protein>
    <submittedName>
        <fullName evidence="2">Methyltransferase domain-containing protein</fullName>
    </submittedName>
</protein>
<proteinExistence type="predicted"/>
<evidence type="ECO:0000259" key="1">
    <source>
        <dbReference type="Pfam" id="PF08241"/>
    </source>
</evidence>
<dbReference type="SUPFAM" id="SSF53335">
    <property type="entry name" value="S-adenosyl-L-methionine-dependent methyltransferases"/>
    <property type="match status" value="1"/>
</dbReference>
<reference evidence="2 3" key="1">
    <citation type="submission" date="2024-04" db="EMBL/GenBank/DDBJ databases">
        <title>Complete genome sequence of Nguyenibacter vanlangesis HBCM-1154, a strain capable of nitrogen fixation, IAA production, and phosphorus solubilization isolated from sugarcane soil.</title>
        <authorList>
            <person name="MY HANH P."/>
        </authorList>
    </citation>
    <scope>NUCLEOTIDE SEQUENCE [LARGE SCALE GENOMIC DNA]</scope>
    <source>
        <strain evidence="2 3">HBCM 1154</strain>
    </source>
</reference>
<gene>
    <name evidence="2" type="ORF">AAC691_04550</name>
</gene>
<dbReference type="PANTHER" id="PTHR43036:SF2">
    <property type="entry name" value="OS04G0481300 PROTEIN"/>
    <property type="match status" value="1"/>
</dbReference>
<dbReference type="EMBL" id="CP152276">
    <property type="protein sequence ID" value="XAE43718.1"/>
    <property type="molecule type" value="Genomic_DNA"/>
</dbReference>
<evidence type="ECO:0000313" key="3">
    <source>
        <dbReference type="Proteomes" id="UP001449795"/>
    </source>
</evidence>
<organism evidence="2 3">
    <name type="scientific">Nguyenibacter vanlangensis</name>
    <dbReference type="NCBI Taxonomy" id="1216886"/>
    <lineage>
        <taxon>Bacteria</taxon>
        <taxon>Pseudomonadati</taxon>
        <taxon>Pseudomonadota</taxon>
        <taxon>Alphaproteobacteria</taxon>
        <taxon>Acetobacterales</taxon>
        <taxon>Acetobacteraceae</taxon>
        <taxon>Nguyenibacter</taxon>
    </lineage>
</organism>
<keyword evidence="2" id="KW-0808">Transferase</keyword>
<dbReference type="GO" id="GO:0032259">
    <property type="term" value="P:methylation"/>
    <property type="evidence" value="ECO:0007669"/>
    <property type="project" value="UniProtKB-KW"/>
</dbReference>
<name>A0ABZ3D7D6_9PROT</name>
<dbReference type="GO" id="GO:0008168">
    <property type="term" value="F:methyltransferase activity"/>
    <property type="evidence" value="ECO:0007669"/>
    <property type="project" value="UniProtKB-KW"/>
</dbReference>
<sequence>MTEMHGFHPAAFTVASAAPDAEFFAHRAPGPLLDPGARAAVTALYHTLIAEGADILDLMAGPHSHLPPDLPRGTVIGIGLDRAVMQDNVDLTHRIVQDLNEDPTLPLPDETMDVACLCDVVPYLRHPLVTFAEILRILRPGGVAILTFSDRFLPQKAVALWQALDHDDRRRLLDMLLTRAGFSGIDSGEVQPPSDDPSWRDAVYAVTARRPHAA</sequence>
<dbReference type="InterPro" id="IPR029063">
    <property type="entry name" value="SAM-dependent_MTases_sf"/>
</dbReference>
<keyword evidence="3" id="KW-1185">Reference proteome</keyword>
<keyword evidence="2" id="KW-0489">Methyltransferase</keyword>
<feature type="domain" description="Methyltransferase type 11" evidence="1">
    <location>
        <begin position="95"/>
        <end position="145"/>
    </location>
</feature>
<dbReference type="Pfam" id="PF08241">
    <property type="entry name" value="Methyltransf_11"/>
    <property type="match status" value="1"/>
</dbReference>
<evidence type="ECO:0000313" key="2">
    <source>
        <dbReference type="EMBL" id="XAE43718.1"/>
    </source>
</evidence>
<dbReference type="Proteomes" id="UP001449795">
    <property type="component" value="Chromosome"/>
</dbReference>
<dbReference type="PANTHER" id="PTHR43036">
    <property type="entry name" value="OSJNBB0011N17.9 PROTEIN"/>
    <property type="match status" value="1"/>
</dbReference>
<dbReference type="Gene3D" id="3.40.50.150">
    <property type="entry name" value="Vaccinia Virus protein VP39"/>
    <property type="match status" value="1"/>
</dbReference>